<dbReference type="EMBL" id="CM007647">
    <property type="protein sequence ID" value="ONM00532.1"/>
    <property type="molecule type" value="Genomic_DNA"/>
</dbReference>
<protein>
    <submittedName>
        <fullName evidence="1">Uncharacterized protein</fullName>
    </submittedName>
</protein>
<dbReference type="ExpressionAtlas" id="A0A1D6KAU9">
    <property type="expression patterns" value="baseline and differential"/>
</dbReference>
<dbReference type="InParanoid" id="A0A1D6KAU9"/>
<dbReference type="AlphaFoldDB" id="A0A1D6KAU9"/>
<organism evidence="1">
    <name type="scientific">Zea mays</name>
    <name type="common">Maize</name>
    <dbReference type="NCBI Taxonomy" id="4577"/>
    <lineage>
        <taxon>Eukaryota</taxon>
        <taxon>Viridiplantae</taxon>
        <taxon>Streptophyta</taxon>
        <taxon>Embryophyta</taxon>
        <taxon>Tracheophyta</taxon>
        <taxon>Spermatophyta</taxon>
        <taxon>Magnoliopsida</taxon>
        <taxon>Liliopsida</taxon>
        <taxon>Poales</taxon>
        <taxon>Poaceae</taxon>
        <taxon>PACMAD clade</taxon>
        <taxon>Panicoideae</taxon>
        <taxon>Andropogonodae</taxon>
        <taxon>Andropogoneae</taxon>
        <taxon>Tripsacinae</taxon>
        <taxon>Zea</taxon>
    </lineage>
</organism>
<reference evidence="1" key="1">
    <citation type="submission" date="2015-12" db="EMBL/GenBank/DDBJ databases">
        <title>Update maize B73 reference genome by single molecule sequencing technologies.</title>
        <authorList>
            <consortium name="Maize Genome Sequencing Project"/>
            <person name="Ware D."/>
        </authorList>
    </citation>
    <scope>NUCLEOTIDE SEQUENCE [LARGE SCALE GENOMIC DNA]</scope>
    <source>
        <tissue evidence="1">Seedling</tissue>
    </source>
</reference>
<name>A0A1D6KAU9_MAIZE</name>
<sequence>MSSLASVLDSQVKTSDSDPVPITCASSQICLSAAGGDYYSPASHLLELEGVCFLLDCPSTSPPSWPSRRCPSPVMQGVSSMWCHTTGCQRPGRKVVWMSCSCLPLQGCSDSPSSLGSLDSPTRRYQMQSLHFHRGHLFLPRGYYQESSIQIQDVQHHSNISIVNRFYKRNQLCFYL</sequence>
<proteinExistence type="predicted"/>
<dbReference type="IntAct" id="A0A1D6KAU9">
    <property type="interactions" value="8"/>
</dbReference>
<accession>A0A1D6KAU9</accession>
<evidence type="ECO:0000313" key="1">
    <source>
        <dbReference type="EMBL" id="ONM00532.1"/>
    </source>
</evidence>
<gene>
    <name evidence="1" type="ORF">ZEAMMB73_Zm00001d030179</name>
</gene>